<name>A0A9N9DJQ9_9GLOM</name>
<comment type="caution">
    <text evidence="2">The sequence shown here is derived from an EMBL/GenBank/DDBJ whole genome shotgun (WGS) entry which is preliminary data.</text>
</comment>
<gene>
    <name evidence="2" type="ORF">AMORRO_LOCUS9428</name>
</gene>
<organism evidence="2 3">
    <name type="scientific">Acaulospora morrowiae</name>
    <dbReference type="NCBI Taxonomy" id="94023"/>
    <lineage>
        <taxon>Eukaryota</taxon>
        <taxon>Fungi</taxon>
        <taxon>Fungi incertae sedis</taxon>
        <taxon>Mucoromycota</taxon>
        <taxon>Glomeromycotina</taxon>
        <taxon>Glomeromycetes</taxon>
        <taxon>Diversisporales</taxon>
        <taxon>Acaulosporaceae</taxon>
        <taxon>Acaulospora</taxon>
    </lineage>
</organism>
<feature type="region of interest" description="Disordered" evidence="1">
    <location>
        <begin position="49"/>
        <end position="128"/>
    </location>
</feature>
<proteinExistence type="predicted"/>
<evidence type="ECO:0000313" key="3">
    <source>
        <dbReference type="Proteomes" id="UP000789342"/>
    </source>
</evidence>
<evidence type="ECO:0000313" key="2">
    <source>
        <dbReference type="EMBL" id="CAG8638894.1"/>
    </source>
</evidence>
<sequence>MPTLSINSHDSTDFVNLEQMQSAIIANAMELHFSSEVNSNNISNVSEQIVSRNEESNTSNSDIHQESKTPTFHIPAETTSLEEKEENEFLDLRNKEWKNDQSKSQNACPDSPQISVSQSKGTFASESGQLNISEIKPSSLEPESSINQVQSAIFSEIAGANTFISKIPYNQKVE</sequence>
<dbReference type="EMBL" id="CAJVPV010009166">
    <property type="protein sequence ID" value="CAG8638894.1"/>
    <property type="molecule type" value="Genomic_DNA"/>
</dbReference>
<evidence type="ECO:0000256" key="1">
    <source>
        <dbReference type="SAM" id="MobiDB-lite"/>
    </source>
</evidence>
<feature type="compositionally biased region" description="Basic and acidic residues" evidence="1">
    <location>
        <begin position="90"/>
        <end position="101"/>
    </location>
</feature>
<dbReference type="AlphaFoldDB" id="A0A9N9DJQ9"/>
<protein>
    <submittedName>
        <fullName evidence="2">1689_t:CDS:1</fullName>
    </submittedName>
</protein>
<accession>A0A9N9DJQ9</accession>
<keyword evidence="3" id="KW-1185">Reference proteome</keyword>
<reference evidence="2" key="1">
    <citation type="submission" date="2021-06" db="EMBL/GenBank/DDBJ databases">
        <authorList>
            <person name="Kallberg Y."/>
            <person name="Tangrot J."/>
            <person name="Rosling A."/>
        </authorList>
    </citation>
    <scope>NUCLEOTIDE SEQUENCE</scope>
    <source>
        <strain evidence="2">CL551</strain>
    </source>
</reference>
<feature type="compositionally biased region" description="Polar residues" evidence="1">
    <location>
        <begin position="102"/>
        <end position="128"/>
    </location>
</feature>
<dbReference type="Proteomes" id="UP000789342">
    <property type="component" value="Unassembled WGS sequence"/>
</dbReference>